<organism evidence="1">
    <name type="scientific">Streptomyces pristinaespiralis</name>
    <dbReference type="NCBI Taxonomy" id="38300"/>
    <lineage>
        <taxon>Bacteria</taxon>
        <taxon>Bacillati</taxon>
        <taxon>Actinomycetota</taxon>
        <taxon>Actinomycetes</taxon>
        <taxon>Kitasatosporales</taxon>
        <taxon>Streptomycetaceae</taxon>
        <taxon>Streptomyces</taxon>
    </lineage>
</organism>
<dbReference type="STRING" id="38300.SPRI_0650"/>
<dbReference type="GeneID" id="97238269"/>
<proteinExistence type="predicted"/>
<name>A0A0M5IM36_STRPR</name>
<reference evidence="1 2" key="1">
    <citation type="submission" date="2015-08" db="EMBL/GenBank/DDBJ databases">
        <title>Genome sequence of the pristinamycin over-producing bacterium Streptomyces pristinaespiralis HCCB10218.</title>
        <authorList>
            <person name="Tian J."/>
            <person name="Yang J."/>
            <person name="Li L."/>
            <person name="Ruan L."/>
            <person name="Wei W."/>
            <person name="Zheng G."/>
            <person name="Wei Z."/>
            <person name="Yang S."/>
            <person name="Ge M."/>
            <person name="Jiang W."/>
            <person name="Lu Y."/>
        </authorList>
    </citation>
    <scope>NUCLEOTIDE SEQUENCE [LARGE SCALE GENOMIC DNA]</scope>
    <source>
        <strain evidence="1 2">HCCB 10218</strain>
    </source>
</reference>
<evidence type="ECO:0000313" key="2">
    <source>
        <dbReference type="Proteomes" id="UP000060513"/>
    </source>
</evidence>
<dbReference type="Proteomes" id="UP000060513">
    <property type="component" value="Chromosome"/>
</dbReference>
<evidence type="ECO:0000313" key="1">
    <source>
        <dbReference type="EMBL" id="ALC18956.1"/>
    </source>
</evidence>
<gene>
    <name evidence="1" type="ORF">SPRI_0650</name>
</gene>
<dbReference type="OMA" id="IERHSAQ"/>
<dbReference type="EMBL" id="CP011340">
    <property type="protein sequence ID" value="ALC18956.1"/>
    <property type="molecule type" value="Genomic_DNA"/>
</dbReference>
<accession>A0A0M5IM36</accession>
<sequence length="332" mass="34430">MQFPVIPVAVAAGTSVVGAMGKKVITERAKKKIADLRAHHDAEHAKHRGVADSTIAQLRCLGIRQRSALDVVTPRMRAFAERNERQLRTRGRQVIEGGEAPAHREVDTPPEVSGPSGTATAMRGIASAAAGIGLSGAAYATVAKVATASTGTAINTLTGAAKRNATLAVIGGGTKAAGGGGVAAGVRRLGIITAVPAVALTVGSLIKQKADEDKAVAKFDADVKKAVATFHRSSVLLQGVDSRITELMAVLAGMVRRAGDALDRLEETERAPGGFDLGSDDHAHRLHTALQLVKGVVELAEAPVMNPDLTLDPSGESLVVKYRDYNPESTNV</sequence>
<protein>
    <submittedName>
        <fullName evidence="1">Uncharacterized protein</fullName>
    </submittedName>
</protein>
<dbReference type="AlphaFoldDB" id="A0A0M5IM36"/>
<dbReference type="OrthoDB" id="3357006at2"/>
<dbReference type="PATRIC" id="fig|38300.4.peg.697"/>
<dbReference type="KEGG" id="spri:SPRI_0650"/>
<dbReference type="RefSeq" id="WP_005308194.1">
    <property type="nucleotide sequence ID" value="NZ_CP011340.1"/>
</dbReference>